<evidence type="ECO:0000313" key="1">
    <source>
        <dbReference type="EMBL" id="WNE97573.1"/>
    </source>
</evidence>
<keyword evidence="2" id="KW-1185">Reference proteome</keyword>
<dbReference type="Proteomes" id="UP001305606">
    <property type="component" value="Chromosome"/>
</dbReference>
<accession>A0ABY9UYH5</accession>
<organism evidence="1 2">
    <name type="scientific">Streptomyces luomodiensis</name>
    <dbReference type="NCBI Taxonomy" id="3026192"/>
    <lineage>
        <taxon>Bacteria</taxon>
        <taxon>Bacillati</taxon>
        <taxon>Actinomycetota</taxon>
        <taxon>Actinomycetes</taxon>
        <taxon>Kitasatosporales</taxon>
        <taxon>Streptomycetaceae</taxon>
        <taxon>Streptomyces</taxon>
    </lineage>
</organism>
<sequence>MTSPHWGEAETTVRSPGADTIRTYFDRYALPKETIAALEDACHRRTYPRGSSFFSSGGRYVRFMVRGCVSEHTPSGETRLWGSHAVIGDLYVGRRFMKGGRLKPARGRGRFLSDTEAIVIGTGALHSMALHDPAVMRVINAVNMERNAVLEEVYAVSRKSPRARVAMLLDYLLDGRGTKRYKVVRKTEGDGKVIVTGFDRSLAIEGPSQSQIAEALALGRATVEKVIASLRKEGVLATPTPGLRTNRYYEVGDRDRLKEIALGA</sequence>
<dbReference type="InterPro" id="IPR014710">
    <property type="entry name" value="RmlC-like_jellyroll"/>
</dbReference>
<evidence type="ECO:0000313" key="2">
    <source>
        <dbReference type="Proteomes" id="UP001305606"/>
    </source>
</evidence>
<dbReference type="InterPro" id="IPR018490">
    <property type="entry name" value="cNMP-bd_dom_sf"/>
</dbReference>
<gene>
    <name evidence="1" type="ORF">PS467_20680</name>
</gene>
<evidence type="ECO:0008006" key="3">
    <source>
        <dbReference type="Google" id="ProtNLM"/>
    </source>
</evidence>
<dbReference type="SUPFAM" id="SSF51206">
    <property type="entry name" value="cAMP-binding domain-like"/>
    <property type="match status" value="1"/>
</dbReference>
<proteinExistence type="predicted"/>
<dbReference type="RefSeq" id="WP_311036523.1">
    <property type="nucleotide sequence ID" value="NZ_CP117522.1"/>
</dbReference>
<name>A0ABY9UYH5_9ACTN</name>
<dbReference type="Gene3D" id="2.60.120.10">
    <property type="entry name" value="Jelly Rolls"/>
    <property type="match status" value="1"/>
</dbReference>
<dbReference type="EMBL" id="CP117522">
    <property type="protein sequence ID" value="WNE97573.1"/>
    <property type="molecule type" value="Genomic_DNA"/>
</dbReference>
<protein>
    <recommendedName>
        <fullName evidence="3">Crp/Fnr family transcriptional regulator</fullName>
    </recommendedName>
</protein>
<reference evidence="1 2" key="1">
    <citation type="submission" date="2023-02" db="EMBL/GenBank/DDBJ databases">
        <title>Streptomyces sp. SCA4-21 with antifungal activity against Fusarium oxysporum f. sp. cubense, Streptomyces sp. SCA2-17 with antifungal activity against Fusarium oxysporum f. sp. cubense.</title>
        <authorList>
            <person name="Qi D."/>
        </authorList>
    </citation>
    <scope>NUCLEOTIDE SEQUENCE [LARGE SCALE GENOMIC DNA]</scope>
    <source>
        <strain evidence="1 2">SCA4-21</strain>
    </source>
</reference>